<accession>A0A6G0WXZ7</accession>
<evidence type="ECO:0000259" key="2">
    <source>
        <dbReference type="Pfam" id="PF24906"/>
    </source>
</evidence>
<dbReference type="PANTHER" id="PTHR31827">
    <property type="entry name" value="EMB|CAB89363.1"/>
    <property type="match status" value="1"/>
</dbReference>
<evidence type="ECO:0000256" key="1">
    <source>
        <dbReference type="SAM" id="MobiDB-lite"/>
    </source>
</evidence>
<dbReference type="PANTHER" id="PTHR31827:SF1">
    <property type="entry name" value="EMB|CAB89363.1"/>
    <property type="match status" value="1"/>
</dbReference>
<feature type="region of interest" description="Disordered" evidence="1">
    <location>
        <begin position="1"/>
        <end position="20"/>
    </location>
</feature>
<reference evidence="3 4" key="1">
    <citation type="submission" date="2019-07" db="EMBL/GenBank/DDBJ databases">
        <title>Genomics analysis of Aphanomyces spp. identifies a new class of oomycete effector associated with host adaptation.</title>
        <authorList>
            <person name="Gaulin E."/>
        </authorList>
    </citation>
    <scope>NUCLEOTIDE SEQUENCE [LARGE SCALE GENOMIC DNA]</scope>
    <source>
        <strain evidence="3 4">ATCC 201684</strain>
    </source>
</reference>
<dbReference type="VEuPathDB" id="FungiDB:AeMF1_012907"/>
<evidence type="ECO:0000313" key="3">
    <source>
        <dbReference type="EMBL" id="KAF0732451.1"/>
    </source>
</evidence>
<gene>
    <name evidence="3" type="ORF">Ae201684_010441</name>
</gene>
<organism evidence="3 4">
    <name type="scientific">Aphanomyces euteiches</name>
    <dbReference type="NCBI Taxonomy" id="100861"/>
    <lineage>
        <taxon>Eukaryota</taxon>
        <taxon>Sar</taxon>
        <taxon>Stramenopiles</taxon>
        <taxon>Oomycota</taxon>
        <taxon>Saprolegniomycetes</taxon>
        <taxon>Saprolegniales</taxon>
        <taxon>Verrucalvaceae</taxon>
        <taxon>Aphanomyces</taxon>
    </lineage>
</organism>
<sequence length="128" mass="13518">MANARRGNVCSSHGAPTMRKGCTEPGCTKIAQMLQKCVAHGGGRRCKMEGCMTYARAGGYCVRHGRELVLRSSALANLDTALMEPVTLDFDLINLSDDSSGAMTSPHLGDGSGLLSEGDAVLLGYFLH</sequence>
<name>A0A6G0WXZ7_9STRA</name>
<dbReference type="InterPro" id="IPR056866">
    <property type="entry name" value="Znf_WRKY19"/>
</dbReference>
<comment type="caution">
    <text evidence="3">The sequence shown here is derived from an EMBL/GenBank/DDBJ whole genome shotgun (WGS) entry which is preliminary data.</text>
</comment>
<dbReference type="EMBL" id="VJMJ01000132">
    <property type="protein sequence ID" value="KAF0732451.1"/>
    <property type="molecule type" value="Genomic_DNA"/>
</dbReference>
<evidence type="ECO:0000313" key="4">
    <source>
        <dbReference type="Proteomes" id="UP000481153"/>
    </source>
</evidence>
<proteinExistence type="predicted"/>
<dbReference type="Proteomes" id="UP000481153">
    <property type="component" value="Unassembled WGS sequence"/>
</dbReference>
<dbReference type="AlphaFoldDB" id="A0A6G0WXZ7"/>
<dbReference type="Pfam" id="PF24906">
    <property type="entry name" value="Zf_WRKY19"/>
    <property type="match status" value="1"/>
</dbReference>
<protein>
    <recommendedName>
        <fullName evidence="2">WRKY19-like zinc finger domain-containing protein</fullName>
    </recommendedName>
</protein>
<feature type="domain" description="WRKY19-like zinc finger" evidence="2">
    <location>
        <begin position="43"/>
        <end position="65"/>
    </location>
</feature>
<keyword evidence="4" id="KW-1185">Reference proteome</keyword>